<dbReference type="GO" id="GO:0009231">
    <property type="term" value="P:riboflavin biosynthetic process"/>
    <property type="evidence" value="ECO:0007669"/>
    <property type="project" value="UniProtKB-KW"/>
</dbReference>
<evidence type="ECO:0000256" key="8">
    <source>
        <dbReference type="ARBA" id="ARBA00022679"/>
    </source>
</evidence>
<evidence type="ECO:0000256" key="4">
    <source>
        <dbReference type="ARBA" id="ARBA00011233"/>
    </source>
</evidence>
<proteinExistence type="predicted"/>
<evidence type="ECO:0000259" key="11">
    <source>
        <dbReference type="PROSITE" id="PS51177"/>
    </source>
</evidence>
<reference evidence="12 13" key="1">
    <citation type="journal article" date="2023" name="Elife">
        <title>Identification of key yeast species and microbe-microbe interactions impacting larval growth of Drosophila in the wild.</title>
        <authorList>
            <person name="Mure A."/>
            <person name="Sugiura Y."/>
            <person name="Maeda R."/>
            <person name="Honda K."/>
            <person name="Sakurai N."/>
            <person name="Takahashi Y."/>
            <person name="Watada M."/>
            <person name="Katoh T."/>
            <person name="Gotoh A."/>
            <person name="Gotoh Y."/>
            <person name="Taniguchi I."/>
            <person name="Nakamura K."/>
            <person name="Hayashi T."/>
            <person name="Katayama T."/>
            <person name="Uemura T."/>
            <person name="Hattori Y."/>
        </authorList>
    </citation>
    <scope>NUCLEOTIDE SEQUENCE [LARGE SCALE GENOMIC DNA]</scope>
    <source>
        <strain evidence="12 13">SB-73</strain>
    </source>
</reference>
<dbReference type="FunFam" id="2.40.30.20:FF:000004">
    <property type="entry name" value="Riboflavin synthase, alpha subunit"/>
    <property type="match status" value="1"/>
</dbReference>
<comment type="caution">
    <text evidence="12">The sequence shown here is derived from an EMBL/GenBank/DDBJ whole genome shotgun (WGS) entry which is preliminary data.</text>
</comment>
<organism evidence="12 13">
    <name type="scientific">Starmerella bacillaris</name>
    <name type="common">Yeast</name>
    <name type="synonym">Candida zemplinina</name>
    <dbReference type="NCBI Taxonomy" id="1247836"/>
    <lineage>
        <taxon>Eukaryota</taxon>
        <taxon>Fungi</taxon>
        <taxon>Dikarya</taxon>
        <taxon>Ascomycota</taxon>
        <taxon>Saccharomycotina</taxon>
        <taxon>Dipodascomycetes</taxon>
        <taxon>Dipodascales</taxon>
        <taxon>Trichomonascaceae</taxon>
        <taxon>Starmerella</taxon>
    </lineage>
</organism>
<dbReference type="CDD" id="cd00402">
    <property type="entry name" value="Riboflavin_synthase_like"/>
    <property type="match status" value="1"/>
</dbReference>
<dbReference type="PROSITE" id="PS51177">
    <property type="entry name" value="LUMAZINE_BIND"/>
    <property type="match status" value="2"/>
</dbReference>
<dbReference type="SUPFAM" id="SSF63380">
    <property type="entry name" value="Riboflavin synthase domain-like"/>
    <property type="match status" value="2"/>
</dbReference>
<sequence length="218" mass="23583">MFTGIVETIGTVKKVEKHDHTESGGNGFSIVIGDAGPVLEDCHLGDSISVSGVCLTVTEFDSDSFKVGIAPETLKRTYLGSLVEGDKVNLERAVSGNTRLGGHIVQGHVDTIAEIIEVFHDENSITLTMKPREQDIMDYLVVKGFIAVDGTSLTLTHVDDDYKTFSVMLIAYTRKKVVQGSKAAGDVVNIEVDLTGKLIAKQVNSHINRVLKQKGLIE</sequence>
<evidence type="ECO:0000256" key="1">
    <source>
        <dbReference type="ARBA" id="ARBA00000968"/>
    </source>
</evidence>
<dbReference type="NCBIfam" id="NF006767">
    <property type="entry name" value="PRK09289.1"/>
    <property type="match status" value="1"/>
</dbReference>
<dbReference type="GO" id="GO:0004746">
    <property type="term" value="F:riboflavin synthase activity"/>
    <property type="evidence" value="ECO:0007669"/>
    <property type="project" value="UniProtKB-EC"/>
</dbReference>
<keyword evidence="9" id="KW-0677">Repeat</keyword>
<keyword evidence="13" id="KW-1185">Reference proteome</keyword>
<dbReference type="Gene3D" id="2.40.30.20">
    <property type="match status" value="2"/>
</dbReference>
<comment type="function">
    <text evidence="2">Catalyzes the dismutation of two molecules of 6,7-dimethyl-8-ribityllumazine, resulting in the formation of riboflavin and 5-amino-6-(D-ribitylamino)uracil.</text>
</comment>
<comment type="pathway">
    <text evidence="3">Cofactor biosynthesis; riboflavin biosynthesis; riboflavin from 2-hydroxy-3-oxobutyl phosphate and 5-amino-6-(D-ribitylamino)uracil: step 2/2.</text>
</comment>
<evidence type="ECO:0000256" key="2">
    <source>
        <dbReference type="ARBA" id="ARBA00002803"/>
    </source>
</evidence>
<evidence type="ECO:0000256" key="7">
    <source>
        <dbReference type="ARBA" id="ARBA00022619"/>
    </source>
</evidence>
<feature type="repeat" description="Lumazine-binding" evidence="10">
    <location>
        <begin position="104"/>
        <end position="203"/>
    </location>
</feature>
<evidence type="ECO:0000256" key="6">
    <source>
        <dbReference type="ARBA" id="ARBA00013950"/>
    </source>
</evidence>
<feature type="domain" description="Lumazine-binding" evidence="11">
    <location>
        <begin position="104"/>
        <end position="203"/>
    </location>
</feature>
<keyword evidence="8" id="KW-0808">Transferase</keyword>
<accession>A0AAV5RIH6</accession>
<protein>
    <recommendedName>
        <fullName evidence="6">Riboflavin synthase</fullName>
        <ecNumber evidence="5">2.5.1.9</ecNumber>
    </recommendedName>
</protein>
<dbReference type="Proteomes" id="UP001362899">
    <property type="component" value="Unassembled WGS sequence"/>
</dbReference>
<dbReference type="Pfam" id="PF00677">
    <property type="entry name" value="Lum_binding"/>
    <property type="match status" value="2"/>
</dbReference>
<dbReference type="EMBL" id="BTGC01000003">
    <property type="protein sequence ID" value="GMM50548.1"/>
    <property type="molecule type" value="Genomic_DNA"/>
</dbReference>
<dbReference type="PANTHER" id="PTHR21098:SF0">
    <property type="entry name" value="RIBOFLAVIN SYNTHASE"/>
    <property type="match status" value="1"/>
</dbReference>
<evidence type="ECO:0000256" key="5">
    <source>
        <dbReference type="ARBA" id="ARBA00012827"/>
    </source>
</evidence>
<dbReference type="InterPro" id="IPR001783">
    <property type="entry name" value="Lumazine-bd"/>
</dbReference>
<dbReference type="AlphaFoldDB" id="A0AAV5RIH6"/>
<dbReference type="PANTHER" id="PTHR21098">
    <property type="entry name" value="RIBOFLAVIN SYNTHASE ALPHA CHAIN"/>
    <property type="match status" value="1"/>
</dbReference>
<keyword evidence="7" id="KW-0686">Riboflavin biosynthesis</keyword>
<dbReference type="NCBIfam" id="TIGR00187">
    <property type="entry name" value="ribE"/>
    <property type="match status" value="1"/>
</dbReference>
<dbReference type="PIRSF" id="PIRSF000498">
    <property type="entry name" value="Riboflavin_syn_A"/>
    <property type="match status" value="1"/>
</dbReference>
<dbReference type="InterPro" id="IPR017938">
    <property type="entry name" value="Riboflavin_synthase-like_b-brl"/>
</dbReference>
<dbReference type="InterPro" id="IPR026017">
    <property type="entry name" value="Lumazine-bd_dom"/>
</dbReference>
<comment type="subunit">
    <text evidence="4">Homotrimer.</text>
</comment>
<dbReference type="EC" id="2.5.1.9" evidence="5"/>
<dbReference type="InterPro" id="IPR023366">
    <property type="entry name" value="ATP_synth_asu-like_sf"/>
</dbReference>
<evidence type="ECO:0000313" key="13">
    <source>
        <dbReference type="Proteomes" id="UP001362899"/>
    </source>
</evidence>
<feature type="domain" description="Lumazine-binding" evidence="11">
    <location>
        <begin position="1"/>
        <end position="103"/>
    </location>
</feature>
<name>A0AAV5RIH6_STABA</name>
<evidence type="ECO:0000256" key="9">
    <source>
        <dbReference type="ARBA" id="ARBA00022737"/>
    </source>
</evidence>
<evidence type="ECO:0000256" key="10">
    <source>
        <dbReference type="PROSITE-ProRule" id="PRU00524"/>
    </source>
</evidence>
<feature type="repeat" description="Lumazine-binding" evidence="10">
    <location>
        <begin position="1"/>
        <end position="103"/>
    </location>
</feature>
<gene>
    <name evidence="12" type="ORF">DASB73_015060</name>
</gene>
<evidence type="ECO:0000256" key="3">
    <source>
        <dbReference type="ARBA" id="ARBA00004887"/>
    </source>
</evidence>
<dbReference type="FunFam" id="2.40.30.20:FF:000006">
    <property type="entry name" value="Riboflavin synthase, alpha subunit"/>
    <property type="match status" value="1"/>
</dbReference>
<comment type="catalytic activity">
    <reaction evidence="1">
        <text>2 6,7-dimethyl-8-(1-D-ribityl)lumazine + H(+) = 5-amino-6-(D-ribitylamino)uracil + riboflavin</text>
        <dbReference type="Rhea" id="RHEA:20772"/>
        <dbReference type="ChEBI" id="CHEBI:15378"/>
        <dbReference type="ChEBI" id="CHEBI:15934"/>
        <dbReference type="ChEBI" id="CHEBI:57986"/>
        <dbReference type="ChEBI" id="CHEBI:58201"/>
        <dbReference type="EC" id="2.5.1.9"/>
    </reaction>
</comment>
<evidence type="ECO:0000313" key="12">
    <source>
        <dbReference type="EMBL" id="GMM50548.1"/>
    </source>
</evidence>